<evidence type="ECO:0000313" key="2">
    <source>
        <dbReference type="Proteomes" id="UP000516437"/>
    </source>
</evidence>
<dbReference type="Proteomes" id="UP000516437">
    <property type="component" value="Chromosome 3"/>
</dbReference>
<gene>
    <name evidence="1" type="ORF">CJ030_MR3G018962</name>
</gene>
<dbReference type="AlphaFoldDB" id="A0A6A1W827"/>
<name>A0A6A1W827_9ROSI</name>
<organism evidence="1 2">
    <name type="scientific">Morella rubra</name>
    <name type="common">Chinese bayberry</name>
    <dbReference type="NCBI Taxonomy" id="262757"/>
    <lineage>
        <taxon>Eukaryota</taxon>
        <taxon>Viridiplantae</taxon>
        <taxon>Streptophyta</taxon>
        <taxon>Embryophyta</taxon>
        <taxon>Tracheophyta</taxon>
        <taxon>Spermatophyta</taxon>
        <taxon>Magnoliopsida</taxon>
        <taxon>eudicotyledons</taxon>
        <taxon>Gunneridae</taxon>
        <taxon>Pentapetalae</taxon>
        <taxon>rosids</taxon>
        <taxon>fabids</taxon>
        <taxon>Fagales</taxon>
        <taxon>Myricaceae</taxon>
        <taxon>Morella</taxon>
    </lineage>
</organism>
<keyword evidence="2" id="KW-1185">Reference proteome</keyword>
<accession>A0A6A1W827</accession>
<reference evidence="1 2" key="1">
    <citation type="journal article" date="2019" name="Plant Biotechnol. J.">
        <title>The red bayberry genome and genetic basis of sex determination.</title>
        <authorList>
            <person name="Jia H.M."/>
            <person name="Jia H.J."/>
            <person name="Cai Q.L."/>
            <person name="Wang Y."/>
            <person name="Zhao H.B."/>
            <person name="Yang W.F."/>
            <person name="Wang G.Y."/>
            <person name="Li Y.H."/>
            <person name="Zhan D.L."/>
            <person name="Shen Y.T."/>
            <person name="Niu Q.F."/>
            <person name="Chang L."/>
            <person name="Qiu J."/>
            <person name="Zhao L."/>
            <person name="Xie H.B."/>
            <person name="Fu W.Y."/>
            <person name="Jin J."/>
            <person name="Li X.W."/>
            <person name="Jiao Y."/>
            <person name="Zhou C.C."/>
            <person name="Tu T."/>
            <person name="Chai C.Y."/>
            <person name="Gao J.L."/>
            <person name="Fan L.J."/>
            <person name="van de Weg E."/>
            <person name="Wang J.Y."/>
            <person name="Gao Z.S."/>
        </authorList>
    </citation>
    <scope>NUCLEOTIDE SEQUENCE [LARGE SCALE GENOMIC DNA]</scope>
    <source>
        <tissue evidence="1">Leaves</tissue>
    </source>
</reference>
<evidence type="ECO:0000313" key="1">
    <source>
        <dbReference type="EMBL" id="KAB1221053.1"/>
    </source>
</evidence>
<protein>
    <submittedName>
        <fullName evidence="1">Uncharacterized protein</fullName>
    </submittedName>
</protein>
<sequence>MQTYEARVMDLERDIASRDTEVAELRQTVDGLEQGRVDFELSLSREKAELLQRLSDSRASSSKREEAL</sequence>
<comment type="caution">
    <text evidence="1">The sequence shown here is derived from an EMBL/GenBank/DDBJ whole genome shotgun (WGS) entry which is preliminary data.</text>
</comment>
<proteinExistence type="predicted"/>
<dbReference type="EMBL" id="RXIC02000021">
    <property type="protein sequence ID" value="KAB1221053.1"/>
    <property type="molecule type" value="Genomic_DNA"/>
</dbReference>